<evidence type="ECO:0000313" key="14">
    <source>
        <dbReference type="Proteomes" id="UP001157006"/>
    </source>
</evidence>
<keyword evidence="6 10" id="KW-0630">Potassium</keyword>
<evidence type="ECO:0000256" key="6">
    <source>
        <dbReference type="ARBA" id="ARBA00022958"/>
    </source>
</evidence>
<dbReference type="PANTHER" id="PTHR30540:SF95">
    <property type="entry name" value="POTASSIUM TRANSPORTER 10"/>
    <property type="match status" value="1"/>
</dbReference>
<evidence type="ECO:0000256" key="3">
    <source>
        <dbReference type="ARBA" id="ARBA00022448"/>
    </source>
</evidence>
<evidence type="ECO:0000256" key="2">
    <source>
        <dbReference type="ARBA" id="ARBA00008440"/>
    </source>
</evidence>
<feature type="transmembrane region" description="Helical" evidence="10">
    <location>
        <begin position="410"/>
        <end position="431"/>
    </location>
</feature>
<feature type="transmembrane region" description="Helical" evidence="10">
    <location>
        <begin position="471"/>
        <end position="494"/>
    </location>
</feature>
<evidence type="ECO:0000256" key="4">
    <source>
        <dbReference type="ARBA" id="ARBA00022538"/>
    </source>
</evidence>
<dbReference type="InterPro" id="IPR053951">
    <property type="entry name" value="K_trans_N"/>
</dbReference>
<feature type="transmembrane region" description="Helical" evidence="10">
    <location>
        <begin position="322"/>
        <end position="342"/>
    </location>
</feature>
<dbReference type="Pfam" id="PF02705">
    <property type="entry name" value="K_trans"/>
    <property type="match status" value="1"/>
</dbReference>
<keyword evidence="4 10" id="KW-0633">Potassium transport</keyword>
<comment type="similarity">
    <text evidence="2 10">Belongs to the HAK/KUP transporter (TC 2.A.72.3) family.</text>
</comment>
<evidence type="ECO:0000256" key="8">
    <source>
        <dbReference type="ARBA" id="ARBA00023065"/>
    </source>
</evidence>
<protein>
    <recommendedName>
        <fullName evidence="10">Potassium transporter</fullName>
    </recommendedName>
</protein>
<evidence type="ECO:0000256" key="1">
    <source>
        <dbReference type="ARBA" id="ARBA00004651"/>
    </source>
</evidence>
<feature type="transmembrane region" description="Helical" evidence="10">
    <location>
        <begin position="577"/>
        <end position="595"/>
    </location>
</feature>
<evidence type="ECO:0000256" key="5">
    <source>
        <dbReference type="ARBA" id="ARBA00022692"/>
    </source>
</evidence>
<feature type="transmembrane region" description="Helical" evidence="10">
    <location>
        <begin position="218"/>
        <end position="236"/>
    </location>
</feature>
<evidence type="ECO:0000256" key="10">
    <source>
        <dbReference type="RuleBase" id="RU321113"/>
    </source>
</evidence>
<dbReference type="EMBL" id="OX451736">
    <property type="protein sequence ID" value="CAI8589987.1"/>
    <property type="molecule type" value="Genomic_DNA"/>
</dbReference>
<keyword evidence="3" id="KW-0813">Transport</keyword>
<feature type="domain" description="K+ potassium transporter integral membrane" evidence="11">
    <location>
        <begin position="53"/>
        <end position="538"/>
    </location>
</feature>
<accession>A0AAV0YWX3</accession>
<feature type="transmembrane region" description="Helical" evidence="10">
    <location>
        <begin position="45"/>
        <end position="67"/>
    </location>
</feature>
<dbReference type="InterPro" id="IPR003855">
    <property type="entry name" value="K+_transporter"/>
</dbReference>
<feature type="domain" description="K+ potassium transporter C-terminal" evidence="12">
    <location>
        <begin position="551"/>
        <end position="780"/>
    </location>
</feature>
<evidence type="ECO:0000313" key="13">
    <source>
        <dbReference type="EMBL" id="CAI8589987.1"/>
    </source>
</evidence>
<sequence length="783" mass="87443">MTSDLENNENKNANKGNMWDMERKLDQPMDEEAGKLKNMHRENKFSTLLVIRLAYQSLGVVYGDLGTSPLYVFYNTFPHGVDDPEDVIGALSLIIYSLTLVPLLKYVFIVLRANDNGQGGTLALYSLLCRHANIKSIPNQHHTDEELTTYSRTKIQEKSFAAKTQRWLEGPLIKSALLILVLVGTCMVIGDGILTPAISVLSAAGGIRVNKPEIDNGVVVIIAVVILVGLFSVQHYGTDKVGWLFAPIVLVWLLLIGGIGIYNIWRFGGRVLRAFSPLYVYRYMRNGKKESWLSLGGILLSITGTEALFADLANYPVSSVQIAFTLLVFPCLLLAYSGQAAYLVNNLHQSQDVFYCSIPDKIYWPVFVIATIAAIVASQATITATFSIIKQALAHGCFPRVKVVHTSKKFLGQIYIPDINWLLMVLCIAVTTGFKNQSQIGNAYGTAVVLVMLVTTLLMILVMILVWHCHWILVIVFTALSLIVECTYFSAVIFKVDQGGWAPLAIAGVFLIIMYVWHYGTLKRYEFELHSKVSMAWILGLGPSLGLVRVPGTGLVYTELASGVPHIFSHFITNLPAIHSVVVFVCVKYLPVYTVPEDERFLVKRIGPKNFHIFRCVARYGYKDLHKKDDKFEKKLFHNLFMFVRLESMMEDCSDSEYSLCEPQTEESNNNGNTNSVSNGDVTISSVDSIVPARSPPHVNVTFQSSSPGTEVDEYEFLNNSREAGVVHILGNTIVVASRDSRFYKKIAVDYIYAFLRKMCRENSVIFNIPHESLLNVGQVFYV</sequence>
<feature type="transmembrane region" description="Helical" evidence="10">
    <location>
        <begin position="443"/>
        <end position="464"/>
    </location>
</feature>
<feature type="transmembrane region" description="Helical" evidence="10">
    <location>
        <begin position="362"/>
        <end position="389"/>
    </location>
</feature>
<comment type="function">
    <text evidence="10">Potassium transporter.</text>
</comment>
<feature type="transmembrane region" description="Helical" evidence="10">
    <location>
        <begin position="537"/>
        <end position="557"/>
    </location>
</feature>
<name>A0AAV0YWX3_VICFA</name>
<evidence type="ECO:0000256" key="9">
    <source>
        <dbReference type="ARBA" id="ARBA00023136"/>
    </source>
</evidence>
<proteinExistence type="inferred from homology"/>
<evidence type="ECO:0000256" key="7">
    <source>
        <dbReference type="ARBA" id="ARBA00022989"/>
    </source>
</evidence>
<keyword evidence="8 10" id="KW-0406">Ion transport</keyword>
<feature type="transmembrane region" description="Helical" evidence="10">
    <location>
        <begin position="243"/>
        <end position="265"/>
    </location>
</feature>
<dbReference type="NCBIfam" id="TIGR00794">
    <property type="entry name" value="kup"/>
    <property type="match status" value="1"/>
</dbReference>
<feature type="transmembrane region" description="Helical" evidence="10">
    <location>
        <begin position="87"/>
        <end position="108"/>
    </location>
</feature>
<dbReference type="InterPro" id="IPR053952">
    <property type="entry name" value="K_trans_C"/>
</dbReference>
<reference evidence="13 14" key="1">
    <citation type="submission" date="2023-01" db="EMBL/GenBank/DDBJ databases">
        <authorList>
            <person name="Kreplak J."/>
        </authorList>
    </citation>
    <scope>NUCLEOTIDE SEQUENCE [LARGE SCALE GENOMIC DNA]</scope>
</reference>
<keyword evidence="7 10" id="KW-1133">Transmembrane helix</keyword>
<dbReference type="GO" id="GO:0015079">
    <property type="term" value="F:potassium ion transmembrane transporter activity"/>
    <property type="evidence" value="ECO:0007669"/>
    <property type="project" value="UniProtKB-UniRule"/>
</dbReference>
<evidence type="ECO:0000259" key="12">
    <source>
        <dbReference type="Pfam" id="PF22776"/>
    </source>
</evidence>
<keyword evidence="14" id="KW-1185">Reference proteome</keyword>
<keyword evidence="9 10" id="KW-0472">Membrane</keyword>
<dbReference type="Pfam" id="PF22776">
    <property type="entry name" value="K_trans_C"/>
    <property type="match status" value="1"/>
</dbReference>
<dbReference type="PANTHER" id="PTHR30540">
    <property type="entry name" value="OSMOTIC STRESS POTASSIUM TRANSPORTER"/>
    <property type="match status" value="1"/>
</dbReference>
<evidence type="ECO:0000259" key="11">
    <source>
        <dbReference type="Pfam" id="PF02705"/>
    </source>
</evidence>
<keyword evidence="5 10" id="KW-0812">Transmembrane</keyword>
<feature type="transmembrane region" description="Helical" evidence="10">
    <location>
        <begin position="500"/>
        <end position="517"/>
    </location>
</feature>
<dbReference type="Proteomes" id="UP001157006">
    <property type="component" value="Chromosome 1L"/>
</dbReference>
<dbReference type="GO" id="GO:0005886">
    <property type="term" value="C:plasma membrane"/>
    <property type="evidence" value="ECO:0007669"/>
    <property type="project" value="UniProtKB-SubCell"/>
</dbReference>
<comment type="subcellular location">
    <subcellularLocation>
        <location evidence="1">Cell membrane</location>
        <topology evidence="1">Multi-pass membrane protein</topology>
    </subcellularLocation>
    <subcellularLocation>
        <location evidence="10">Membrane</location>
        <topology evidence="10">Multi-pass membrane protein</topology>
    </subcellularLocation>
</comment>
<organism evidence="13 14">
    <name type="scientific">Vicia faba</name>
    <name type="common">Broad bean</name>
    <name type="synonym">Faba vulgaris</name>
    <dbReference type="NCBI Taxonomy" id="3906"/>
    <lineage>
        <taxon>Eukaryota</taxon>
        <taxon>Viridiplantae</taxon>
        <taxon>Streptophyta</taxon>
        <taxon>Embryophyta</taxon>
        <taxon>Tracheophyta</taxon>
        <taxon>Spermatophyta</taxon>
        <taxon>Magnoliopsida</taxon>
        <taxon>eudicotyledons</taxon>
        <taxon>Gunneridae</taxon>
        <taxon>Pentapetalae</taxon>
        <taxon>rosids</taxon>
        <taxon>fabids</taxon>
        <taxon>Fabales</taxon>
        <taxon>Fabaceae</taxon>
        <taxon>Papilionoideae</taxon>
        <taxon>50 kb inversion clade</taxon>
        <taxon>NPAAA clade</taxon>
        <taxon>Hologalegina</taxon>
        <taxon>IRL clade</taxon>
        <taxon>Fabeae</taxon>
        <taxon>Vicia</taxon>
    </lineage>
</organism>
<gene>
    <name evidence="13" type="ORF">VFH_I420040</name>
</gene>
<comment type="caution">
    <text evidence="10">Lacks conserved residue(s) required for the propagation of feature annotation.</text>
</comment>
<dbReference type="AlphaFoldDB" id="A0AAV0YWX3"/>
<feature type="transmembrane region" description="Helical" evidence="10">
    <location>
        <begin position="291"/>
        <end position="310"/>
    </location>
</feature>